<evidence type="ECO:0000313" key="1">
    <source>
        <dbReference type="EMBL" id="PVM87325.1"/>
    </source>
</evidence>
<sequence>MSQEAKVLRRIDSADGKRYAELMARGGFYIFEEYTEGRDGEYVFMAPSHCSGLYATQAEAERDMIAQLPWLRDGNVV</sequence>
<keyword evidence="2" id="KW-1185">Reference proteome</keyword>
<comment type="caution">
    <text evidence="1">The sequence shown here is derived from an EMBL/GenBank/DDBJ whole genome shotgun (WGS) entry which is preliminary data.</text>
</comment>
<dbReference type="AlphaFoldDB" id="A0A2T9JUC3"/>
<evidence type="ECO:0000313" key="2">
    <source>
        <dbReference type="Proteomes" id="UP000245073"/>
    </source>
</evidence>
<proteinExistence type="predicted"/>
<gene>
    <name evidence="1" type="ORF">DDF67_13720</name>
</gene>
<name>A0A2T9JUC3_9CAUL</name>
<dbReference type="Proteomes" id="UP000245073">
    <property type="component" value="Unassembled WGS sequence"/>
</dbReference>
<protein>
    <submittedName>
        <fullName evidence="1">Uncharacterized protein</fullName>
    </submittedName>
</protein>
<accession>A0A2T9JUC3</accession>
<dbReference type="RefSeq" id="WP_109101437.1">
    <property type="nucleotide sequence ID" value="NZ_QDKQ01000052.1"/>
</dbReference>
<dbReference type="EMBL" id="QDKQ01000052">
    <property type="protein sequence ID" value="PVM87325.1"/>
    <property type="molecule type" value="Genomic_DNA"/>
</dbReference>
<organism evidence="1 2">
    <name type="scientific">Caulobacter endophyticus</name>
    <dbReference type="NCBI Taxonomy" id="2172652"/>
    <lineage>
        <taxon>Bacteria</taxon>
        <taxon>Pseudomonadati</taxon>
        <taxon>Pseudomonadota</taxon>
        <taxon>Alphaproteobacteria</taxon>
        <taxon>Caulobacterales</taxon>
        <taxon>Caulobacteraceae</taxon>
        <taxon>Caulobacter</taxon>
    </lineage>
</organism>
<reference evidence="1 2" key="1">
    <citation type="submission" date="2018-04" db="EMBL/GenBank/DDBJ databases">
        <title>The genome sequence of Caulobacter sp. 744.</title>
        <authorList>
            <person name="Gao J."/>
            <person name="Sun J."/>
        </authorList>
    </citation>
    <scope>NUCLEOTIDE SEQUENCE [LARGE SCALE GENOMIC DNA]</scope>
    <source>
        <strain evidence="1 2">774</strain>
    </source>
</reference>